<dbReference type="PANTHER" id="PTHR11545:SF2">
    <property type="entry name" value="LARGE RIBOSOMAL SUBUNIT PROTEIN UL13M"/>
    <property type="match status" value="1"/>
</dbReference>
<reference evidence="5" key="1">
    <citation type="journal article" date="2012" name="Science">
        <title>Fermentation, hydrogen, and sulfur metabolism in multiple uncultivated bacterial phyla.</title>
        <authorList>
            <person name="Wrighton K.C."/>
            <person name="Thomas B.C."/>
            <person name="Sharon I."/>
            <person name="Miller C.S."/>
            <person name="Castelle C.J."/>
            <person name="VerBerkmoes N.C."/>
            <person name="Wilkins M.J."/>
            <person name="Hettich R.L."/>
            <person name="Lipton M.S."/>
            <person name="Williams K.H."/>
            <person name="Long P.E."/>
            <person name="Banfield J.F."/>
        </authorList>
    </citation>
    <scope>NUCLEOTIDE SEQUENCE [LARGE SCALE GENOMIC DNA]</scope>
</reference>
<dbReference type="AlphaFoldDB" id="K1XHL6"/>
<dbReference type="GO" id="GO:0005840">
    <property type="term" value="C:ribosome"/>
    <property type="evidence" value="ECO:0007669"/>
    <property type="project" value="UniProtKB-KW"/>
</dbReference>
<evidence type="ECO:0000256" key="4">
    <source>
        <dbReference type="HAMAP-Rule" id="MF_01366"/>
    </source>
</evidence>
<dbReference type="SUPFAM" id="SSF52161">
    <property type="entry name" value="Ribosomal protein L13"/>
    <property type="match status" value="1"/>
</dbReference>
<proteinExistence type="inferred from homology"/>
<dbReference type="GO" id="GO:1990904">
    <property type="term" value="C:ribonucleoprotein complex"/>
    <property type="evidence" value="ECO:0007669"/>
    <property type="project" value="UniProtKB-KW"/>
</dbReference>
<dbReference type="InterPro" id="IPR005823">
    <property type="entry name" value="Ribosomal_uL13_bac-type"/>
</dbReference>
<accession>K1XHL6</accession>
<protein>
    <recommendedName>
        <fullName evidence="4">Large ribosomal subunit protein uL13</fullName>
    </recommendedName>
</protein>
<gene>
    <name evidence="4" type="primary">rplM</name>
    <name evidence="5" type="ORF">ACD_80C00167G0034</name>
</gene>
<dbReference type="GO" id="GO:0006412">
    <property type="term" value="P:translation"/>
    <property type="evidence" value="ECO:0007669"/>
    <property type="project" value="UniProtKB-UniRule"/>
</dbReference>
<comment type="function">
    <text evidence="4">This protein is one of the early assembly proteins of the 50S ribosomal subunit, although it is not seen to bind rRNA by itself. It is important during the early stages of 50S assembly.</text>
</comment>
<dbReference type="GO" id="GO:0017148">
    <property type="term" value="P:negative regulation of translation"/>
    <property type="evidence" value="ECO:0007669"/>
    <property type="project" value="TreeGrafter"/>
</dbReference>
<organism evidence="5">
    <name type="scientific">uncultured bacterium</name>
    <name type="common">gcode 4</name>
    <dbReference type="NCBI Taxonomy" id="1234023"/>
    <lineage>
        <taxon>Bacteria</taxon>
        <taxon>environmental samples</taxon>
    </lineage>
</organism>
<evidence type="ECO:0000256" key="1">
    <source>
        <dbReference type="ARBA" id="ARBA00006227"/>
    </source>
</evidence>
<evidence type="ECO:0000313" key="5">
    <source>
        <dbReference type="EMBL" id="EKD24736.1"/>
    </source>
</evidence>
<evidence type="ECO:0000256" key="3">
    <source>
        <dbReference type="ARBA" id="ARBA00023274"/>
    </source>
</evidence>
<dbReference type="NCBIfam" id="TIGR01066">
    <property type="entry name" value="rplM_bact"/>
    <property type="match status" value="1"/>
</dbReference>
<dbReference type="EMBL" id="AMFJ01036174">
    <property type="protein sequence ID" value="EKD24736.1"/>
    <property type="molecule type" value="Genomic_DNA"/>
</dbReference>
<dbReference type="CDD" id="cd00392">
    <property type="entry name" value="Ribosomal_L13"/>
    <property type="match status" value="1"/>
</dbReference>
<comment type="similarity">
    <text evidence="1 4">Belongs to the universal ribosomal protein uL13 family.</text>
</comment>
<dbReference type="InterPro" id="IPR036899">
    <property type="entry name" value="Ribosomal_uL13_sf"/>
</dbReference>
<dbReference type="GO" id="GO:0003729">
    <property type="term" value="F:mRNA binding"/>
    <property type="evidence" value="ECO:0007669"/>
    <property type="project" value="TreeGrafter"/>
</dbReference>
<keyword evidence="3 4" id="KW-0687">Ribonucleoprotein</keyword>
<keyword evidence="2 4" id="KW-0689">Ribosomal protein</keyword>
<dbReference type="Gene3D" id="3.90.1180.10">
    <property type="entry name" value="Ribosomal protein L13"/>
    <property type="match status" value="1"/>
</dbReference>
<name>K1XHL6_9BACT</name>
<evidence type="ECO:0000256" key="2">
    <source>
        <dbReference type="ARBA" id="ARBA00022980"/>
    </source>
</evidence>
<comment type="caution">
    <text evidence="5">The sequence shown here is derived from an EMBL/GenBank/DDBJ whole genome shotgun (WGS) entry which is preliminary data.</text>
</comment>
<sequence length="151" mass="17612">MEFTKKDLNKTLRVKPADMDKARVWWRIDANGKVLGRLAVEIAKLLLGKHKAYYSDFWDAGDFVLVENIDKIKVTGKKLADNVMYSYSGYKGNLKEVTRDLLMKNNPAKLLNFVVRGMLSKNKLRDKRLKRFKLVTWTTTEFDHFKPTVIK</sequence>
<dbReference type="GO" id="GO:0003735">
    <property type="term" value="F:structural constituent of ribosome"/>
    <property type="evidence" value="ECO:0007669"/>
    <property type="project" value="InterPro"/>
</dbReference>
<dbReference type="HAMAP" id="MF_01366">
    <property type="entry name" value="Ribosomal_uL13"/>
    <property type="match status" value="1"/>
</dbReference>
<dbReference type="PANTHER" id="PTHR11545">
    <property type="entry name" value="RIBOSOMAL PROTEIN L13"/>
    <property type="match status" value="1"/>
</dbReference>
<comment type="subunit">
    <text evidence="4">Part of the 50S ribosomal subunit.</text>
</comment>
<dbReference type="InterPro" id="IPR005822">
    <property type="entry name" value="Ribosomal_uL13"/>
</dbReference>
<dbReference type="Pfam" id="PF00572">
    <property type="entry name" value="Ribosomal_L13"/>
    <property type="match status" value="1"/>
</dbReference>